<gene>
    <name evidence="1" type="ORF">ACFOEB_08740</name>
</gene>
<dbReference type="RefSeq" id="WP_382415922.1">
    <property type="nucleotide sequence ID" value="NZ_AP031500.1"/>
</dbReference>
<reference evidence="2" key="1">
    <citation type="journal article" date="2019" name="Int. J. Syst. Evol. Microbiol.">
        <title>The Global Catalogue of Microorganisms (GCM) 10K type strain sequencing project: providing services to taxonomists for standard genome sequencing and annotation.</title>
        <authorList>
            <consortium name="The Broad Institute Genomics Platform"/>
            <consortium name="The Broad Institute Genome Sequencing Center for Infectious Disease"/>
            <person name="Wu L."/>
            <person name="Ma J."/>
        </authorList>
    </citation>
    <scope>NUCLEOTIDE SEQUENCE [LARGE SCALE GENOMIC DNA]</scope>
    <source>
        <strain evidence="2">KCTC 52141</strain>
    </source>
</reference>
<evidence type="ECO:0000313" key="1">
    <source>
        <dbReference type="EMBL" id="MFC3155286.1"/>
    </source>
</evidence>
<protein>
    <submittedName>
        <fullName evidence="1">Uncharacterized protein</fullName>
    </submittedName>
</protein>
<organism evidence="1 2">
    <name type="scientific">Gilvimarinus japonicus</name>
    <dbReference type="NCBI Taxonomy" id="1796469"/>
    <lineage>
        <taxon>Bacteria</taxon>
        <taxon>Pseudomonadati</taxon>
        <taxon>Pseudomonadota</taxon>
        <taxon>Gammaproteobacteria</taxon>
        <taxon>Cellvibrionales</taxon>
        <taxon>Cellvibrionaceae</taxon>
        <taxon>Gilvimarinus</taxon>
    </lineage>
</organism>
<evidence type="ECO:0000313" key="2">
    <source>
        <dbReference type="Proteomes" id="UP001595548"/>
    </source>
</evidence>
<dbReference type="Proteomes" id="UP001595548">
    <property type="component" value="Unassembled WGS sequence"/>
</dbReference>
<comment type="caution">
    <text evidence="1">The sequence shown here is derived from an EMBL/GenBank/DDBJ whole genome shotgun (WGS) entry which is preliminary data.</text>
</comment>
<proteinExistence type="predicted"/>
<accession>A0ABV7HRR4</accession>
<keyword evidence="2" id="KW-1185">Reference proteome</keyword>
<name>A0ABV7HRR4_9GAMM</name>
<dbReference type="EMBL" id="JBHRTL010000006">
    <property type="protein sequence ID" value="MFC3155286.1"/>
    <property type="molecule type" value="Genomic_DNA"/>
</dbReference>
<sequence length="112" mass="12383">MTLSNKFKTDFIASKHGNRVDIDPIICDEGALFHPMISVVEFTDKGTQKLSVTVNGNYNLNAEKARKVGLVLEAAGRLCAMAEDHGSLQRAWFYSFCKPRLVAVNNQSTALH</sequence>